<evidence type="ECO:0000313" key="1">
    <source>
        <dbReference type="EMBL" id="EPS67983.1"/>
    </source>
</evidence>
<organism evidence="1 2">
    <name type="scientific">Genlisea aurea</name>
    <dbReference type="NCBI Taxonomy" id="192259"/>
    <lineage>
        <taxon>Eukaryota</taxon>
        <taxon>Viridiplantae</taxon>
        <taxon>Streptophyta</taxon>
        <taxon>Embryophyta</taxon>
        <taxon>Tracheophyta</taxon>
        <taxon>Spermatophyta</taxon>
        <taxon>Magnoliopsida</taxon>
        <taxon>eudicotyledons</taxon>
        <taxon>Gunneridae</taxon>
        <taxon>Pentapetalae</taxon>
        <taxon>asterids</taxon>
        <taxon>lamiids</taxon>
        <taxon>Lamiales</taxon>
        <taxon>Lentibulariaceae</taxon>
        <taxon>Genlisea</taxon>
    </lineage>
</organism>
<dbReference type="AlphaFoldDB" id="S8DXH7"/>
<gene>
    <name evidence="1" type="ORF">M569_06792</name>
</gene>
<name>S8DXH7_9LAMI</name>
<sequence length="58" mass="6615">IFLQVRNHEVAISELNSLPSDRPTNVYRKNSNLFFRTAIDKAIAAEQKELESAKAKLQ</sequence>
<dbReference type="OrthoDB" id="1894836at2759"/>
<protein>
    <submittedName>
        <fullName evidence="1">Uncharacterized protein</fullName>
    </submittedName>
</protein>
<dbReference type="EMBL" id="AUSU01002833">
    <property type="protein sequence ID" value="EPS67983.1"/>
    <property type="molecule type" value="Genomic_DNA"/>
</dbReference>
<accession>S8DXH7</accession>
<feature type="non-terminal residue" evidence="1">
    <location>
        <position position="1"/>
    </location>
</feature>
<evidence type="ECO:0000313" key="2">
    <source>
        <dbReference type="Proteomes" id="UP000015453"/>
    </source>
</evidence>
<proteinExistence type="predicted"/>
<keyword evidence="2" id="KW-1185">Reference proteome</keyword>
<reference evidence="1 2" key="1">
    <citation type="journal article" date="2013" name="BMC Genomics">
        <title>The miniature genome of a carnivorous plant Genlisea aurea contains a low number of genes and short non-coding sequences.</title>
        <authorList>
            <person name="Leushkin E.V."/>
            <person name="Sutormin R.A."/>
            <person name="Nabieva E.R."/>
            <person name="Penin A.A."/>
            <person name="Kondrashov A.S."/>
            <person name="Logacheva M.D."/>
        </authorList>
    </citation>
    <scope>NUCLEOTIDE SEQUENCE [LARGE SCALE GENOMIC DNA]</scope>
</reference>
<comment type="caution">
    <text evidence="1">The sequence shown here is derived from an EMBL/GenBank/DDBJ whole genome shotgun (WGS) entry which is preliminary data.</text>
</comment>
<dbReference type="Proteomes" id="UP000015453">
    <property type="component" value="Unassembled WGS sequence"/>
</dbReference>
<feature type="non-terminal residue" evidence="1">
    <location>
        <position position="58"/>
    </location>
</feature>
<dbReference type="SUPFAM" id="SSF46579">
    <property type="entry name" value="Prefoldin"/>
    <property type="match status" value="1"/>
</dbReference>